<dbReference type="SUPFAM" id="SSF53756">
    <property type="entry name" value="UDP-Glycosyltransferase/glycogen phosphorylase"/>
    <property type="match status" value="1"/>
</dbReference>
<evidence type="ECO:0000313" key="2">
    <source>
        <dbReference type="EMBL" id="TCL76755.1"/>
    </source>
</evidence>
<organism evidence="2 3">
    <name type="scientific">Hydrogenispora ethanolica</name>
    <dbReference type="NCBI Taxonomy" id="1082276"/>
    <lineage>
        <taxon>Bacteria</taxon>
        <taxon>Bacillati</taxon>
        <taxon>Bacillota</taxon>
        <taxon>Hydrogenispora</taxon>
    </lineage>
</organism>
<accession>A0A4R1SB40</accession>
<name>A0A4R1SB40_HYDET</name>
<dbReference type="PANTHER" id="PTHR12526">
    <property type="entry name" value="GLYCOSYLTRANSFERASE"/>
    <property type="match status" value="1"/>
</dbReference>
<protein>
    <submittedName>
        <fullName evidence="2">Glycosyltransferase involved in cell wall biosynthesis</fullName>
    </submittedName>
</protein>
<keyword evidence="3" id="KW-1185">Reference proteome</keyword>
<dbReference type="Gene3D" id="3.40.50.2000">
    <property type="entry name" value="Glycogen Phosphorylase B"/>
    <property type="match status" value="2"/>
</dbReference>
<dbReference type="EMBL" id="SLUN01000001">
    <property type="protein sequence ID" value="TCL76755.1"/>
    <property type="molecule type" value="Genomic_DNA"/>
</dbReference>
<gene>
    <name evidence="2" type="ORF">EDC14_100135</name>
</gene>
<keyword evidence="2" id="KW-0808">Transferase</keyword>
<comment type="caution">
    <text evidence="2">The sequence shown here is derived from an EMBL/GenBank/DDBJ whole genome shotgun (WGS) entry which is preliminary data.</text>
</comment>
<feature type="domain" description="Glycosyltransferase subfamily 4-like N-terminal" evidence="1">
    <location>
        <begin position="30"/>
        <end position="169"/>
    </location>
</feature>
<dbReference type="AlphaFoldDB" id="A0A4R1SB40"/>
<proteinExistence type="predicted"/>
<reference evidence="2 3" key="1">
    <citation type="submission" date="2019-03" db="EMBL/GenBank/DDBJ databases">
        <title>Genomic Encyclopedia of Type Strains, Phase IV (KMG-IV): sequencing the most valuable type-strain genomes for metagenomic binning, comparative biology and taxonomic classification.</title>
        <authorList>
            <person name="Goeker M."/>
        </authorList>
    </citation>
    <scope>NUCLEOTIDE SEQUENCE [LARGE SCALE GENOMIC DNA]</scope>
    <source>
        <strain evidence="2 3">LX-B</strain>
    </source>
</reference>
<dbReference type="Proteomes" id="UP000295008">
    <property type="component" value="Unassembled WGS sequence"/>
</dbReference>
<dbReference type="GO" id="GO:0016757">
    <property type="term" value="F:glycosyltransferase activity"/>
    <property type="evidence" value="ECO:0007669"/>
    <property type="project" value="TreeGrafter"/>
</dbReference>
<sequence length="363" mass="40115">MRILHVINDLGPGGAQKLLSNYLLHSDGALQHDLCLLYPTESPQLACLNHRPIRVHAFNLTRKYSVQAVLRLGQLIRKNHYDLVHVHLFPAQYFAALAALFFPGTRFVFSEHNSFNRRRSHPLYRCADWLAYLPYQKVICVSEDTQKTLLDWLPGLKSKAVILYNGVPLGPLRQADPQFDMLLIGSLRSHVKGVDLLLRAVAGLGDAVSRVAIAGEGKLLPELLRLRDELGLTSKVHLLGNRDDIPELLAQSKMLVMPSRWEGLPIALLEAMAAAKPIVATPVGGIPELIESGRNGLLVPPDDVPALTAAIRRLLADPAAAAELGKHAYQDVCAKFALERYIRGLRELYDGLVPCKEPVMEGL</sequence>
<dbReference type="Pfam" id="PF13439">
    <property type="entry name" value="Glyco_transf_4"/>
    <property type="match status" value="1"/>
</dbReference>
<evidence type="ECO:0000259" key="1">
    <source>
        <dbReference type="Pfam" id="PF13439"/>
    </source>
</evidence>
<dbReference type="PANTHER" id="PTHR12526:SF636">
    <property type="entry name" value="BLL3647 PROTEIN"/>
    <property type="match status" value="1"/>
</dbReference>
<dbReference type="InterPro" id="IPR028098">
    <property type="entry name" value="Glyco_trans_4-like_N"/>
</dbReference>
<evidence type="ECO:0000313" key="3">
    <source>
        <dbReference type="Proteomes" id="UP000295008"/>
    </source>
</evidence>
<dbReference type="Pfam" id="PF13692">
    <property type="entry name" value="Glyco_trans_1_4"/>
    <property type="match status" value="1"/>
</dbReference>
<dbReference type="RefSeq" id="WP_165907671.1">
    <property type="nucleotide sequence ID" value="NZ_SLUN01000001.1"/>
</dbReference>